<comment type="caution">
    <text evidence="4">The sequence shown here is derived from an EMBL/GenBank/DDBJ whole genome shotgun (WGS) entry which is preliminary data.</text>
</comment>
<dbReference type="Gene3D" id="3.30.1330.80">
    <property type="entry name" value="Hypothetical protein, similar to alpha- acetolactate decarboxylase, domain 2"/>
    <property type="match status" value="1"/>
</dbReference>
<dbReference type="Proteomes" id="UP000241890">
    <property type="component" value="Unassembled WGS sequence"/>
</dbReference>
<name>A0A2R5G1S9_9STRA</name>
<feature type="chain" id="PRO_5015349379" evidence="2">
    <location>
        <begin position="24"/>
        <end position="237"/>
    </location>
</feature>
<dbReference type="InterPro" id="IPR005175">
    <property type="entry name" value="PPC_dom"/>
</dbReference>
<keyword evidence="1" id="KW-0812">Transmembrane</keyword>
<feature type="transmembrane region" description="Helical" evidence="1">
    <location>
        <begin position="70"/>
        <end position="87"/>
    </location>
</feature>
<evidence type="ECO:0000256" key="1">
    <source>
        <dbReference type="SAM" id="Phobius"/>
    </source>
</evidence>
<dbReference type="SUPFAM" id="SSF117856">
    <property type="entry name" value="AF0104/ALDC/Ptd012-like"/>
    <property type="match status" value="1"/>
</dbReference>
<dbReference type="PANTHER" id="PTHR34988:SF1">
    <property type="entry name" value="DNA-BINDING PROTEIN"/>
    <property type="match status" value="1"/>
</dbReference>
<evidence type="ECO:0000256" key="2">
    <source>
        <dbReference type="SAM" id="SignalP"/>
    </source>
</evidence>
<dbReference type="PROSITE" id="PS51742">
    <property type="entry name" value="PPC"/>
    <property type="match status" value="1"/>
</dbReference>
<protein>
    <submittedName>
        <fullName evidence="4">AT-hook motif nuclear-localized protein 14</fullName>
    </submittedName>
</protein>
<feature type="signal peptide" evidence="2">
    <location>
        <begin position="1"/>
        <end position="23"/>
    </location>
</feature>
<dbReference type="CDD" id="cd11378">
    <property type="entry name" value="DUF296"/>
    <property type="match status" value="1"/>
</dbReference>
<keyword evidence="2" id="KW-0732">Signal</keyword>
<keyword evidence="1" id="KW-1133">Transmembrane helix</keyword>
<proteinExistence type="predicted"/>
<keyword evidence="1" id="KW-0472">Membrane</keyword>
<reference evidence="4 5" key="1">
    <citation type="submission" date="2017-12" db="EMBL/GenBank/DDBJ databases">
        <title>Sequencing, de novo assembly and annotation of complete genome of a new Thraustochytrid species, strain FCC1311.</title>
        <authorList>
            <person name="Sedici K."/>
            <person name="Godart F."/>
            <person name="Aiese Cigliano R."/>
            <person name="Sanseverino W."/>
            <person name="Barakat M."/>
            <person name="Ortet P."/>
            <person name="Marechal E."/>
            <person name="Cagnac O."/>
            <person name="Amato A."/>
        </authorList>
    </citation>
    <scope>NUCLEOTIDE SEQUENCE [LARGE SCALE GENOMIC DNA]</scope>
</reference>
<evidence type="ECO:0000259" key="3">
    <source>
        <dbReference type="PROSITE" id="PS51742"/>
    </source>
</evidence>
<dbReference type="EMBL" id="BEYU01000009">
    <property type="protein sequence ID" value="GBG24977.1"/>
    <property type="molecule type" value="Genomic_DNA"/>
</dbReference>
<dbReference type="OrthoDB" id="2156856at2759"/>
<dbReference type="PANTHER" id="PTHR34988">
    <property type="entry name" value="PROTEIN, PUTATIVE-RELATED"/>
    <property type="match status" value="1"/>
</dbReference>
<dbReference type="Pfam" id="PF03479">
    <property type="entry name" value="PCC"/>
    <property type="match status" value="1"/>
</dbReference>
<dbReference type="AlphaFoldDB" id="A0A2R5G1S9"/>
<organism evidence="4 5">
    <name type="scientific">Hondaea fermentalgiana</name>
    <dbReference type="NCBI Taxonomy" id="2315210"/>
    <lineage>
        <taxon>Eukaryota</taxon>
        <taxon>Sar</taxon>
        <taxon>Stramenopiles</taxon>
        <taxon>Bigyra</taxon>
        <taxon>Labyrinthulomycetes</taxon>
        <taxon>Thraustochytrida</taxon>
        <taxon>Thraustochytriidae</taxon>
        <taxon>Hondaea</taxon>
    </lineage>
</organism>
<evidence type="ECO:0000313" key="5">
    <source>
        <dbReference type="Proteomes" id="UP000241890"/>
    </source>
</evidence>
<evidence type="ECO:0000313" key="4">
    <source>
        <dbReference type="EMBL" id="GBG24977.1"/>
    </source>
</evidence>
<dbReference type="InParanoid" id="A0A2R5G1S9"/>
<keyword evidence="5" id="KW-1185">Reference proteome</keyword>
<sequence>MSVATFCILLALAILLKTCIVCADVHVCVQVIAARFKPGRCEVALRRRNTGYCKMAANASTTLGISLRDLAIAAVAGAMASIAVLVAQRRVLKQQTSTSGFRVCAVRLTNKQDIKKGILALAKENKLQAGTVLSCVGSCEGAHIRLANADRDHQNETLRLEGRYEILSLIGTVAQDGKCHLHISLGDAKGNVIGGHLMGDIPVFTTAEVVLGECEDLRWNREFDECTGFDELTVLQP</sequence>
<accession>A0A2R5G1S9</accession>
<gene>
    <name evidence="4" type="ORF">FCC1311_011942</name>
</gene>
<feature type="domain" description="PPC" evidence="3">
    <location>
        <begin position="97"/>
        <end position="235"/>
    </location>
</feature>